<dbReference type="SUPFAM" id="SSF57440">
    <property type="entry name" value="Kringle-like"/>
    <property type="match status" value="1"/>
</dbReference>
<feature type="domain" description="Kringle" evidence="16">
    <location>
        <begin position="54"/>
        <end position="129"/>
    </location>
</feature>
<feature type="compositionally biased region" description="Low complexity" evidence="13">
    <location>
        <begin position="505"/>
        <end position="523"/>
    </location>
</feature>
<dbReference type="InterPro" id="IPR008266">
    <property type="entry name" value="Tyr_kinase_AS"/>
</dbReference>
<dbReference type="CDD" id="cd05048">
    <property type="entry name" value="PTKc_Ror"/>
    <property type="match status" value="1"/>
</dbReference>
<evidence type="ECO:0000259" key="16">
    <source>
        <dbReference type="PROSITE" id="PS50070"/>
    </source>
</evidence>
<dbReference type="PROSITE" id="PS00109">
    <property type="entry name" value="PROTEIN_KINASE_TYR"/>
    <property type="match status" value="1"/>
</dbReference>
<dbReference type="InterPro" id="IPR013806">
    <property type="entry name" value="Kringle-like"/>
</dbReference>
<dbReference type="Gene3D" id="1.10.510.10">
    <property type="entry name" value="Transferase(Phosphotransferase) domain 1"/>
    <property type="match status" value="1"/>
</dbReference>
<dbReference type="InterPro" id="IPR018056">
    <property type="entry name" value="Kringle_CS"/>
</dbReference>
<accession>A0ABM1RY60</accession>
<comment type="subcellular location">
    <subcellularLocation>
        <location evidence="1">Membrane</location>
        <topology evidence="1">Single-pass membrane protein</topology>
    </subcellularLocation>
</comment>
<dbReference type="Proteomes" id="UP000694941">
    <property type="component" value="Unplaced"/>
</dbReference>
<feature type="domain" description="Protein kinase" evidence="15">
    <location>
        <begin position="207"/>
        <end position="479"/>
    </location>
</feature>
<evidence type="ECO:0000256" key="14">
    <source>
        <dbReference type="SAM" id="Phobius"/>
    </source>
</evidence>
<dbReference type="InterPro" id="IPR000719">
    <property type="entry name" value="Prot_kinase_dom"/>
</dbReference>
<dbReference type="PROSITE" id="PS00021">
    <property type="entry name" value="KRINGLE_1"/>
    <property type="match status" value="1"/>
</dbReference>
<keyword evidence="4 11" id="KW-0547">Nucleotide-binding</keyword>
<keyword evidence="7" id="KW-0829">Tyrosine-protein kinase</keyword>
<feature type="compositionally biased region" description="Polar residues" evidence="13">
    <location>
        <begin position="524"/>
        <end position="533"/>
    </location>
</feature>
<keyword evidence="14" id="KW-1133">Transmembrane helix</keyword>
<dbReference type="PROSITE" id="PS00239">
    <property type="entry name" value="RECEPTOR_TYR_KIN_II"/>
    <property type="match status" value="1"/>
</dbReference>
<dbReference type="SUPFAM" id="SSF56112">
    <property type="entry name" value="Protein kinase-like (PK-like)"/>
    <property type="match status" value="1"/>
</dbReference>
<dbReference type="SMART" id="SM00219">
    <property type="entry name" value="TyrKc"/>
    <property type="match status" value="1"/>
</dbReference>
<evidence type="ECO:0000313" key="18">
    <source>
        <dbReference type="RefSeq" id="XP_022236315.1"/>
    </source>
</evidence>
<feature type="binding site" evidence="11">
    <location>
        <position position="241"/>
    </location>
    <ligand>
        <name>ATP</name>
        <dbReference type="ChEBI" id="CHEBI:30616"/>
    </ligand>
</feature>
<protein>
    <recommendedName>
        <fullName evidence="12">Tyrosine-protein kinase receptor</fullName>
        <ecNumber evidence="12">2.7.10.1</ecNumber>
    </recommendedName>
</protein>
<comment type="catalytic activity">
    <reaction evidence="9 12">
        <text>L-tyrosyl-[protein] + ATP = O-phospho-L-tyrosyl-[protein] + ADP + H(+)</text>
        <dbReference type="Rhea" id="RHEA:10596"/>
        <dbReference type="Rhea" id="RHEA-COMP:10136"/>
        <dbReference type="Rhea" id="RHEA-COMP:20101"/>
        <dbReference type="ChEBI" id="CHEBI:15378"/>
        <dbReference type="ChEBI" id="CHEBI:30616"/>
        <dbReference type="ChEBI" id="CHEBI:46858"/>
        <dbReference type="ChEBI" id="CHEBI:61978"/>
        <dbReference type="ChEBI" id="CHEBI:456216"/>
        <dbReference type="EC" id="2.7.10.1"/>
    </reaction>
</comment>
<comment type="similarity">
    <text evidence="12">Belongs to the protein kinase superfamily. Tyr protein kinase family. Insulin receptor subfamily.</text>
</comment>
<keyword evidence="17" id="KW-1185">Reference proteome</keyword>
<feature type="compositionally biased region" description="Polar residues" evidence="13">
    <location>
        <begin position="493"/>
        <end position="504"/>
    </location>
</feature>
<evidence type="ECO:0000259" key="15">
    <source>
        <dbReference type="PROSITE" id="PS50011"/>
    </source>
</evidence>
<evidence type="ECO:0000313" key="17">
    <source>
        <dbReference type="Proteomes" id="UP000694941"/>
    </source>
</evidence>
<dbReference type="PANTHER" id="PTHR24416:SF611">
    <property type="entry name" value="TYROSINE-PROTEIN KINASE TRANSMEMBRANE RECEPTOR ROR"/>
    <property type="match status" value="1"/>
</dbReference>
<dbReference type="PROSITE" id="PS00107">
    <property type="entry name" value="PROTEIN_KINASE_ATP"/>
    <property type="match status" value="1"/>
</dbReference>
<sequence length="590" mass="65783">MCSLEYSIAKRHPLIGQQNILPVCADLPPIGSVESQKCVRLGVPNAVQVNPKHTCYVGKGEDYRGTRAHTASGLACQHWSHQIFYQSSDYPELTGGHNFCRNPGGTENQPWCFTADSETHRELCDIPKCDYTWLYIFFPTTAVVIFLGLAVGVWCMKRRSNHPPASSKLSKMADCPPSQQDHNQRVEMNSLLLKSKLRVPEFPLTSVHFLQQLGEGAFGKVYRGELLGIHGPGSAALVAIKTLKENSTFKTQQDFRREAEMMSALHHPNIVGLLGVCFQEEPLCMLFEYMTKGDLHEYLISHCPLADISINGEKITQQLLELPDLLHISRQVAGGMEFLSGHHYVHRDLATRNCLVDEGLTVKISDFGLSRDIYSSDYYRVQSKSLLPVRWMPPEAILYGKFSTESDVWSFGVVMWEVFSFGLQPYYGYNNQEVIDMIRTRQLLPCPEMCPPHMYAMMVECWHEIPSRRPSFRELHARLCSWQAMHARTLSVAHSASTHNGSQHSSTGPSNNTGSTNLSSNISQMPGHNNGQPQARVGPKSKPSLSTCKEGFPVYLQARPGTHLSNPVASSSSSPIASYIAAQDGKVSNV</sequence>
<dbReference type="InterPro" id="IPR038178">
    <property type="entry name" value="Kringle_sf"/>
</dbReference>
<keyword evidence="12 14" id="KW-0812">Transmembrane</keyword>
<dbReference type="PROSITE" id="PS50011">
    <property type="entry name" value="PROTEIN_KINASE_DOM"/>
    <property type="match status" value="1"/>
</dbReference>
<evidence type="ECO:0000256" key="3">
    <source>
        <dbReference type="ARBA" id="ARBA00022679"/>
    </source>
</evidence>
<dbReference type="Gene3D" id="3.30.200.20">
    <property type="entry name" value="Phosphorylase Kinase, domain 1"/>
    <property type="match status" value="1"/>
</dbReference>
<keyword evidence="6 11" id="KW-0067">ATP-binding</keyword>
<dbReference type="EC" id="2.7.10.1" evidence="12"/>
<comment type="caution">
    <text evidence="10">Lacks conserved residue(s) required for the propagation of feature annotation.</text>
</comment>
<evidence type="ECO:0000256" key="12">
    <source>
        <dbReference type="RuleBase" id="RU000312"/>
    </source>
</evidence>
<evidence type="ECO:0000256" key="1">
    <source>
        <dbReference type="ARBA" id="ARBA00004167"/>
    </source>
</evidence>
<dbReference type="RefSeq" id="XP_022236315.1">
    <property type="nucleotide sequence ID" value="XM_022380607.1"/>
</dbReference>
<evidence type="ECO:0000256" key="2">
    <source>
        <dbReference type="ARBA" id="ARBA00022572"/>
    </source>
</evidence>
<reference evidence="18" key="1">
    <citation type="submission" date="2025-08" db="UniProtKB">
        <authorList>
            <consortium name="RefSeq"/>
        </authorList>
    </citation>
    <scope>IDENTIFICATION</scope>
    <source>
        <tissue evidence="18">Muscle</tissue>
    </source>
</reference>
<dbReference type="GeneID" id="106476870"/>
<organism evidence="17 18">
    <name type="scientific">Limulus polyphemus</name>
    <name type="common">Atlantic horseshoe crab</name>
    <dbReference type="NCBI Taxonomy" id="6850"/>
    <lineage>
        <taxon>Eukaryota</taxon>
        <taxon>Metazoa</taxon>
        <taxon>Ecdysozoa</taxon>
        <taxon>Arthropoda</taxon>
        <taxon>Chelicerata</taxon>
        <taxon>Merostomata</taxon>
        <taxon>Xiphosura</taxon>
        <taxon>Limulidae</taxon>
        <taxon>Limulus</taxon>
    </lineage>
</organism>
<evidence type="ECO:0000256" key="6">
    <source>
        <dbReference type="ARBA" id="ARBA00022840"/>
    </source>
</evidence>
<dbReference type="InterPro" id="IPR002011">
    <property type="entry name" value="Tyr_kinase_rcpt_2_CS"/>
</dbReference>
<evidence type="ECO:0000256" key="9">
    <source>
        <dbReference type="ARBA" id="ARBA00051243"/>
    </source>
</evidence>
<dbReference type="Gene3D" id="2.40.20.10">
    <property type="entry name" value="Plasminogen Kringle 4"/>
    <property type="match status" value="1"/>
</dbReference>
<keyword evidence="14" id="KW-0472">Membrane</keyword>
<keyword evidence="3" id="KW-0808">Transferase</keyword>
<gene>
    <name evidence="18" type="primary">LOC106476870</name>
</gene>
<evidence type="ECO:0000256" key="4">
    <source>
        <dbReference type="ARBA" id="ARBA00022741"/>
    </source>
</evidence>
<dbReference type="PROSITE" id="PS50070">
    <property type="entry name" value="KRINGLE_2"/>
    <property type="match status" value="1"/>
</dbReference>
<dbReference type="Pfam" id="PF00051">
    <property type="entry name" value="Kringle"/>
    <property type="match status" value="1"/>
</dbReference>
<dbReference type="CDD" id="cd00108">
    <property type="entry name" value="KR"/>
    <property type="match status" value="1"/>
</dbReference>
<keyword evidence="5" id="KW-0418">Kinase</keyword>
<dbReference type="InterPro" id="IPR000001">
    <property type="entry name" value="Kringle"/>
</dbReference>
<evidence type="ECO:0000256" key="5">
    <source>
        <dbReference type="ARBA" id="ARBA00022777"/>
    </source>
</evidence>
<dbReference type="InterPro" id="IPR017441">
    <property type="entry name" value="Protein_kinase_ATP_BS"/>
</dbReference>
<keyword evidence="12" id="KW-0675">Receptor</keyword>
<proteinExistence type="inferred from homology"/>
<dbReference type="SMART" id="SM00130">
    <property type="entry name" value="KR"/>
    <property type="match status" value="1"/>
</dbReference>
<feature type="region of interest" description="Disordered" evidence="13">
    <location>
        <begin position="493"/>
        <end position="545"/>
    </location>
</feature>
<evidence type="ECO:0000256" key="13">
    <source>
        <dbReference type="SAM" id="MobiDB-lite"/>
    </source>
</evidence>
<name>A0ABM1RY60_LIMPO</name>
<keyword evidence="2 10" id="KW-0420">Kringle</keyword>
<evidence type="ECO:0000256" key="7">
    <source>
        <dbReference type="ARBA" id="ARBA00023137"/>
    </source>
</evidence>
<dbReference type="InterPro" id="IPR001245">
    <property type="entry name" value="Ser-Thr/Tyr_kinase_cat_dom"/>
</dbReference>
<dbReference type="PRINTS" id="PR00109">
    <property type="entry name" value="TYRKINASE"/>
</dbReference>
<dbReference type="InterPro" id="IPR011009">
    <property type="entry name" value="Kinase-like_dom_sf"/>
</dbReference>
<evidence type="ECO:0000256" key="11">
    <source>
        <dbReference type="PROSITE-ProRule" id="PRU10141"/>
    </source>
</evidence>
<dbReference type="Pfam" id="PF07714">
    <property type="entry name" value="PK_Tyr_Ser-Thr"/>
    <property type="match status" value="1"/>
</dbReference>
<evidence type="ECO:0000256" key="8">
    <source>
        <dbReference type="ARBA" id="ARBA00023157"/>
    </source>
</evidence>
<feature type="transmembrane region" description="Helical" evidence="14">
    <location>
        <begin position="133"/>
        <end position="156"/>
    </location>
</feature>
<dbReference type="PANTHER" id="PTHR24416">
    <property type="entry name" value="TYROSINE-PROTEIN KINASE RECEPTOR"/>
    <property type="match status" value="1"/>
</dbReference>
<keyword evidence="12" id="KW-0597">Phosphoprotein</keyword>
<dbReference type="PRINTS" id="PR00018">
    <property type="entry name" value="KRINGLE"/>
</dbReference>
<dbReference type="InterPro" id="IPR050122">
    <property type="entry name" value="RTK"/>
</dbReference>
<keyword evidence="8" id="KW-1015">Disulfide bond</keyword>
<evidence type="ECO:0000256" key="10">
    <source>
        <dbReference type="PROSITE-ProRule" id="PRU00121"/>
    </source>
</evidence>
<dbReference type="InterPro" id="IPR020635">
    <property type="entry name" value="Tyr_kinase_cat_dom"/>
</dbReference>